<sequence>MTAQWIFIIFCLSVYAGQLLVLGSIFPPIPENQRQDVVTSSQHEVQMPLANLATTPEVIIVDTKLNTRDLPTELLQESKLENGDKVEDIAPAISINSTEQNAAEQKPIPGENVTRNNAKTETNKTTILFNSN</sequence>
<evidence type="ECO:0000313" key="3">
    <source>
        <dbReference type="EMBL" id="VVC41600.1"/>
    </source>
</evidence>
<feature type="compositionally biased region" description="Polar residues" evidence="1">
    <location>
        <begin position="94"/>
        <end position="103"/>
    </location>
</feature>
<reference evidence="3 4" key="1">
    <citation type="submission" date="2019-08" db="EMBL/GenBank/DDBJ databases">
        <authorList>
            <person name="Alioto T."/>
            <person name="Alioto T."/>
            <person name="Gomez Garrido J."/>
        </authorList>
    </citation>
    <scope>NUCLEOTIDE SEQUENCE [LARGE SCALE GENOMIC DNA]</scope>
</reference>
<keyword evidence="2" id="KW-1133">Transmembrane helix</keyword>
<feature type="transmembrane region" description="Helical" evidence="2">
    <location>
        <begin position="6"/>
        <end position="26"/>
    </location>
</feature>
<feature type="region of interest" description="Disordered" evidence="1">
    <location>
        <begin position="94"/>
        <end position="132"/>
    </location>
</feature>
<evidence type="ECO:0000313" key="4">
    <source>
        <dbReference type="Proteomes" id="UP000325440"/>
    </source>
</evidence>
<evidence type="ECO:0000256" key="1">
    <source>
        <dbReference type="SAM" id="MobiDB-lite"/>
    </source>
</evidence>
<keyword evidence="2" id="KW-0812">Transmembrane</keyword>
<organism evidence="3 4">
    <name type="scientific">Cinara cedri</name>
    <dbReference type="NCBI Taxonomy" id="506608"/>
    <lineage>
        <taxon>Eukaryota</taxon>
        <taxon>Metazoa</taxon>
        <taxon>Ecdysozoa</taxon>
        <taxon>Arthropoda</taxon>
        <taxon>Hexapoda</taxon>
        <taxon>Insecta</taxon>
        <taxon>Pterygota</taxon>
        <taxon>Neoptera</taxon>
        <taxon>Paraneoptera</taxon>
        <taxon>Hemiptera</taxon>
        <taxon>Sternorrhyncha</taxon>
        <taxon>Aphidomorpha</taxon>
        <taxon>Aphidoidea</taxon>
        <taxon>Aphididae</taxon>
        <taxon>Lachninae</taxon>
        <taxon>Cinara</taxon>
    </lineage>
</organism>
<dbReference type="Proteomes" id="UP000325440">
    <property type="component" value="Unassembled WGS sequence"/>
</dbReference>
<dbReference type="AlphaFoldDB" id="A0A5E4NCT3"/>
<evidence type="ECO:0000256" key="2">
    <source>
        <dbReference type="SAM" id="Phobius"/>
    </source>
</evidence>
<keyword evidence="2" id="KW-0472">Membrane</keyword>
<name>A0A5E4NCT3_9HEMI</name>
<gene>
    <name evidence="3" type="ORF">CINCED_3A003037</name>
</gene>
<accession>A0A5E4NCT3</accession>
<dbReference type="EMBL" id="CABPRJ010001922">
    <property type="protein sequence ID" value="VVC41600.1"/>
    <property type="molecule type" value="Genomic_DNA"/>
</dbReference>
<proteinExistence type="predicted"/>
<keyword evidence="4" id="KW-1185">Reference proteome</keyword>
<feature type="compositionally biased region" description="Polar residues" evidence="1">
    <location>
        <begin position="113"/>
        <end position="132"/>
    </location>
</feature>
<protein>
    <submittedName>
        <fullName evidence="3">Uncharacterized protein</fullName>
    </submittedName>
</protein>